<dbReference type="AlphaFoldDB" id="A0A9P9DMH3"/>
<evidence type="ECO:0008006" key="3">
    <source>
        <dbReference type="Google" id="ProtNLM"/>
    </source>
</evidence>
<name>A0A9P9DMH3_9HYPO</name>
<evidence type="ECO:0000313" key="1">
    <source>
        <dbReference type="EMBL" id="KAH7121978.1"/>
    </source>
</evidence>
<comment type="caution">
    <text evidence="1">The sequence shown here is derived from an EMBL/GenBank/DDBJ whole genome shotgun (WGS) entry which is preliminary data.</text>
</comment>
<reference evidence="1" key="1">
    <citation type="journal article" date="2021" name="Nat. Commun.">
        <title>Genetic determinants of endophytism in the Arabidopsis root mycobiome.</title>
        <authorList>
            <person name="Mesny F."/>
            <person name="Miyauchi S."/>
            <person name="Thiergart T."/>
            <person name="Pickel B."/>
            <person name="Atanasova L."/>
            <person name="Karlsson M."/>
            <person name="Huettel B."/>
            <person name="Barry K.W."/>
            <person name="Haridas S."/>
            <person name="Chen C."/>
            <person name="Bauer D."/>
            <person name="Andreopoulos W."/>
            <person name="Pangilinan J."/>
            <person name="LaButti K."/>
            <person name="Riley R."/>
            <person name="Lipzen A."/>
            <person name="Clum A."/>
            <person name="Drula E."/>
            <person name="Henrissat B."/>
            <person name="Kohler A."/>
            <person name="Grigoriev I.V."/>
            <person name="Martin F.M."/>
            <person name="Hacquard S."/>
        </authorList>
    </citation>
    <scope>NUCLEOTIDE SEQUENCE</scope>
    <source>
        <strain evidence="1">MPI-CAGE-AT-0021</strain>
    </source>
</reference>
<gene>
    <name evidence="1" type="ORF">B0J13DRAFT_456148</name>
</gene>
<proteinExistence type="predicted"/>
<organism evidence="1 2">
    <name type="scientific">Dactylonectria estremocensis</name>
    <dbReference type="NCBI Taxonomy" id="1079267"/>
    <lineage>
        <taxon>Eukaryota</taxon>
        <taxon>Fungi</taxon>
        <taxon>Dikarya</taxon>
        <taxon>Ascomycota</taxon>
        <taxon>Pezizomycotina</taxon>
        <taxon>Sordariomycetes</taxon>
        <taxon>Hypocreomycetidae</taxon>
        <taxon>Hypocreales</taxon>
        <taxon>Nectriaceae</taxon>
        <taxon>Dactylonectria</taxon>
    </lineage>
</organism>
<keyword evidence="2" id="KW-1185">Reference proteome</keyword>
<feature type="non-terminal residue" evidence="1">
    <location>
        <position position="1"/>
    </location>
</feature>
<dbReference type="Gene3D" id="2.120.10.70">
    <property type="entry name" value="Fucose-specific lectin"/>
    <property type="match status" value="1"/>
</dbReference>
<dbReference type="SUPFAM" id="SSF89372">
    <property type="entry name" value="Fucose-specific lectin"/>
    <property type="match status" value="2"/>
</dbReference>
<accession>A0A9P9DMH3</accession>
<dbReference type="Proteomes" id="UP000717696">
    <property type="component" value="Unassembled WGS sequence"/>
</dbReference>
<dbReference type="OrthoDB" id="1858978at2759"/>
<evidence type="ECO:0000313" key="2">
    <source>
        <dbReference type="Proteomes" id="UP000717696"/>
    </source>
</evidence>
<dbReference type="EMBL" id="JAGMUU010000026">
    <property type="protein sequence ID" value="KAH7121978.1"/>
    <property type="molecule type" value="Genomic_DNA"/>
</dbReference>
<protein>
    <recommendedName>
        <fullName evidence="3">Fucose-specific lectin</fullName>
    </recommendedName>
</protein>
<sequence>ITAISRSAERQDLFFISKGSESVTLERWRKNGGWWGGTPTIGRNAAPGTSFGVVSRGSRKLEAFWARNDGALMHAYTENDGDTWVRDQVLDRYSEAKPESITAMSKDSSSAVVAWVTTRGALMVARYEGNTWVKNQVLIPGSLFVNTRLATLSISRNMMNIFFVGTDGMVYQSYWTSGMSNEKWTTTRISNLGASVGGISATSMNIDHMEVFWTHPSGTLHHAYWTKAQNSWSSEALPGSVGTNRCQPGSHIATVARVAKGTMEGWCRSIEGKLTHFYYYAK</sequence>